<gene>
    <name evidence="5" type="ORF">EIY72_08635</name>
</gene>
<dbReference type="OrthoDB" id="9807069at2"/>
<dbReference type="AlphaFoldDB" id="A0A1H2N3S4"/>
<evidence type="ECO:0000313" key="5">
    <source>
        <dbReference type="EMBL" id="TDB65569.1"/>
    </source>
</evidence>
<dbReference type="RefSeq" id="WP_093218827.1">
    <property type="nucleotide sequence ID" value="NZ_LT629803.1"/>
</dbReference>
<organism evidence="5 6">
    <name type="scientific">Pseudomonas vancouverensis</name>
    <dbReference type="NCBI Taxonomy" id="95300"/>
    <lineage>
        <taxon>Bacteria</taxon>
        <taxon>Pseudomonadati</taxon>
        <taxon>Pseudomonadota</taxon>
        <taxon>Gammaproteobacteria</taxon>
        <taxon>Pseudomonadales</taxon>
        <taxon>Pseudomonadaceae</taxon>
        <taxon>Pseudomonas</taxon>
    </lineage>
</organism>
<keyword evidence="1" id="KW-0805">Transcription regulation</keyword>
<keyword evidence="6" id="KW-1185">Reference proteome</keyword>
<keyword evidence="2" id="KW-0238">DNA-binding</keyword>
<dbReference type="PANTHER" id="PTHR33204">
    <property type="entry name" value="TRANSCRIPTIONAL REGULATOR, MARR FAMILY"/>
    <property type="match status" value="1"/>
</dbReference>
<reference evidence="6" key="1">
    <citation type="journal article" date="2019" name="bioRxiv">
        <title>Bacterially produced spermidine induces plant systemic susceptibility to pathogens.</title>
        <authorList>
            <person name="Melnyk R.A."/>
            <person name="Beskrovnaya P.A."/>
            <person name="Liu Z."/>
            <person name="Song Y."/>
            <person name="Haney C.H."/>
        </authorList>
    </citation>
    <scope>NUCLEOTIDE SEQUENCE [LARGE SCALE GENOMIC DNA]</scope>
    <source>
        <strain evidence="6">Dha-51</strain>
    </source>
</reference>
<comment type="caution">
    <text evidence="5">The sequence shown here is derived from an EMBL/GenBank/DDBJ whole genome shotgun (WGS) entry which is preliminary data.</text>
</comment>
<keyword evidence="3" id="KW-0804">Transcription</keyword>
<proteinExistence type="predicted"/>
<dbReference type="Gene3D" id="1.10.10.10">
    <property type="entry name" value="Winged helix-like DNA-binding domain superfamily/Winged helix DNA-binding domain"/>
    <property type="match status" value="1"/>
</dbReference>
<sequence>MRSKGFEGMTCSIASVLGALGDRWGALIMRDMLLGLRRYDDFRQSTGITNATLTDRLKVLEHNQLIERRLYQTRPDRHEYLLTPKGTDIALVVMALAQIGDQWDLDERGAPPLNFINGRTGNGIKVALLDEVTGEPVRLRDVRVEEGPAADDMIRWRLAKAQEYKATAQ</sequence>
<feature type="domain" description="HTH hxlR-type" evidence="4">
    <location>
        <begin position="11"/>
        <end position="108"/>
    </location>
</feature>
<evidence type="ECO:0000256" key="3">
    <source>
        <dbReference type="ARBA" id="ARBA00023163"/>
    </source>
</evidence>
<dbReference type="Proteomes" id="UP000295254">
    <property type="component" value="Unassembled WGS sequence"/>
</dbReference>
<dbReference type="Pfam" id="PF01638">
    <property type="entry name" value="HxlR"/>
    <property type="match status" value="1"/>
</dbReference>
<accession>A0A1H2N3S4</accession>
<dbReference type="PROSITE" id="PS51118">
    <property type="entry name" value="HTH_HXLR"/>
    <property type="match status" value="1"/>
</dbReference>
<evidence type="ECO:0000259" key="4">
    <source>
        <dbReference type="PROSITE" id="PS51118"/>
    </source>
</evidence>
<dbReference type="GO" id="GO:0003677">
    <property type="term" value="F:DNA binding"/>
    <property type="evidence" value="ECO:0007669"/>
    <property type="project" value="UniProtKB-KW"/>
</dbReference>
<protein>
    <submittedName>
        <fullName evidence="5">Transcriptional regulator</fullName>
    </submittedName>
</protein>
<dbReference type="InterPro" id="IPR036390">
    <property type="entry name" value="WH_DNA-bd_sf"/>
</dbReference>
<name>A0A1H2N3S4_PSEVA</name>
<evidence type="ECO:0000313" key="6">
    <source>
        <dbReference type="Proteomes" id="UP000295254"/>
    </source>
</evidence>
<dbReference type="PANTHER" id="PTHR33204:SF36">
    <property type="entry name" value="TRANSCRIPTIONAL REGULATORY PROTEIN"/>
    <property type="match status" value="1"/>
</dbReference>
<dbReference type="STRING" id="95300.SAMN05216558_1595"/>
<dbReference type="InterPro" id="IPR002577">
    <property type="entry name" value="HTH_HxlR"/>
</dbReference>
<dbReference type="InterPro" id="IPR036388">
    <property type="entry name" value="WH-like_DNA-bd_sf"/>
</dbReference>
<evidence type="ECO:0000256" key="1">
    <source>
        <dbReference type="ARBA" id="ARBA00023015"/>
    </source>
</evidence>
<evidence type="ECO:0000256" key="2">
    <source>
        <dbReference type="ARBA" id="ARBA00023125"/>
    </source>
</evidence>
<dbReference type="SUPFAM" id="SSF46785">
    <property type="entry name" value="Winged helix' DNA-binding domain"/>
    <property type="match status" value="1"/>
</dbReference>
<dbReference type="EMBL" id="RRZK01000008">
    <property type="protein sequence ID" value="TDB65569.1"/>
    <property type="molecule type" value="Genomic_DNA"/>
</dbReference>